<evidence type="ECO:0008006" key="4">
    <source>
        <dbReference type="Google" id="ProtNLM"/>
    </source>
</evidence>
<dbReference type="InterPro" id="IPR010869">
    <property type="entry name" value="DUF1501"/>
</dbReference>
<name>A0A1K1NR98_9FLAO</name>
<dbReference type="RefSeq" id="WP_072303006.1">
    <property type="nucleotide sequence ID" value="NZ_FPIY01000002.1"/>
</dbReference>
<evidence type="ECO:0000313" key="3">
    <source>
        <dbReference type="Proteomes" id="UP000183257"/>
    </source>
</evidence>
<keyword evidence="1" id="KW-0472">Membrane</keyword>
<protein>
    <recommendedName>
        <fullName evidence="4">Tat (Twin-arginine translocation) pathway signal sequence</fullName>
    </recommendedName>
</protein>
<keyword evidence="1" id="KW-0812">Transmembrane</keyword>
<dbReference type="Pfam" id="PF07394">
    <property type="entry name" value="DUF1501"/>
    <property type="match status" value="1"/>
</dbReference>
<dbReference type="SUPFAM" id="SSF53649">
    <property type="entry name" value="Alkaline phosphatase-like"/>
    <property type="match status" value="1"/>
</dbReference>
<dbReference type="PANTHER" id="PTHR43737:SF1">
    <property type="entry name" value="DUF1501 DOMAIN-CONTAINING PROTEIN"/>
    <property type="match status" value="1"/>
</dbReference>
<feature type="transmembrane region" description="Helical" evidence="1">
    <location>
        <begin position="20"/>
        <end position="41"/>
    </location>
</feature>
<sequence>MSEKKILEERSLILNRRAFLGKTALGLGGTALASLMGYSYFNKSPNGVLSPSNTIAGSKGALNTLHHPAKVKRVIYLFQSGGPSQLELFDYKPLLNLRRGEDLPESIRNGQRLTGMTSGQDKFPLVGSQFDFKQYGKNGTWISDLLPYTAKMVDDLCIVKSMHTEAINHDPAVTFFQTGSQQPGRPSIGSWLSYGIGSENDNLPAFTVLLSRGTGRPQGQPLYTRLWGNGFLNSLHQGVQFRAAKDPVLYLNDPKGTTKDTKRAVLDKLASLNDKQYTEFGDPEIQSRIAQYEMAYRMQTSVPDVMNIDNEPDYIYKMYGSDAKIPGTFAANCLLARKLAEKDVRFIQLYHMGWDQHDNLPGAIKKQAKDVDQASAALVADLKQRGLLEDTLIVWGGEFGRTNYSQGILTEDNYGRDHHPRSFTMWMAGGGIKPGISYGETDDFGYNIVKNPVHVHDFQATMMHLLGIDHKKLTYKYQGRRFRLTDVEGHVIKDILS</sequence>
<evidence type="ECO:0000313" key="2">
    <source>
        <dbReference type="EMBL" id="SFW38042.1"/>
    </source>
</evidence>
<dbReference type="OrthoDB" id="908850at2"/>
<dbReference type="Proteomes" id="UP000183257">
    <property type="component" value="Unassembled WGS sequence"/>
</dbReference>
<keyword evidence="3" id="KW-1185">Reference proteome</keyword>
<organism evidence="2 3">
    <name type="scientific">Cellulophaga fucicola</name>
    <dbReference type="NCBI Taxonomy" id="76595"/>
    <lineage>
        <taxon>Bacteria</taxon>
        <taxon>Pseudomonadati</taxon>
        <taxon>Bacteroidota</taxon>
        <taxon>Flavobacteriia</taxon>
        <taxon>Flavobacteriales</taxon>
        <taxon>Flavobacteriaceae</taxon>
        <taxon>Cellulophaga</taxon>
    </lineage>
</organism>
<dbReference type="EMBL" id="FPIY01000002">
    <property type="protein sequence ID" value="SFW38042.1"/>
    <property type="molecule type" value="Genomic_DNA"/>
</dbReference>
<dbReference type="AlphaFoldDB" id="A0A1K1NR98"/>
<dbReference type="STRING" id="76595.SAMN05660313_01319"/>
<gene>
    <name evidence="2" type="ORF">SAMN05660313_01319</name>
</gene>
<dbReference type="Gene3D" id="3.40.720.10">
    <property type="entry name" value="Alkaline Phosphatase, subunit A"/>
    <property type="match status" value="1"/>
</dbReference>
<accession>A0A1K1NR98</accession>
<keyword evidence="1" id="KW-1133">Transmembrane helix</keyword>
<proteinExistence type="predicted"/>
<reference evidence="3" key="1">
    <citation type="submission" date="2016-11" db="EMBL/GenBank/DDBJ databases">
        <authorList>
            <person name="Varghese N."/>
            <person name="Submissions S."/>
        </authorList>
    </citation>
    <scope>NUCLEOTIDE SEQUENCE [LARGE SCALE GENOMIC DNA]</scope>
    <source>
        <strain evidence="3">DSM 24786</strain>
    </source>
</reference>
<dbReference type="InterPro" id="IPR017850">
    <property type="entry name" value="Alkaline_phosphatase_core_sf"/>
</dbReference>
<dbReference type="PANTHER" id="PTHR43737">
    <property type="entry name" value="BLL7424 PROTEIN"/>
    <property type="match status" value="1"/>
</dbReference>
<evidence type="ECO:0000256" key="1">
    <source>
        <dbReference type="SAM" id="Phobius"/>
    </source>
</evidence>